<dbReference type="PROSITE" id="PS51257">
    <property type="entry name" value="PROKAR_LIPOPROTEIN"/>
    <property type="match status" value="1"/>
</dbReference>
<sequence length="180" mass="18781">MRISRIRHIFPAIALTAAAACGISKERHSIPLDQASTLDHVSYYVVRNICGHPNDDQAIPMRHALEASGIKTVLDLRQRENRLSGVWAGGIQELTGVIVLDAASLPACPPIAAPASILPALPTLAPPSASLVPPPPASSAPSIIPPPVRSIPASTGSRPPAKEIRCPLGQIVVGGQCKDN</sequence>
<comment type="caution">
    <text evidence="2">The sequence shown here is derived from an EMBL/GenBank/DDBJ whole genome shotgun (WGS) entry which is preliminary data.</text>
</comment>
<organism evidence="2 3">
    <name type="scientific">candidate division WOR-1 bacterium RIFOXYC12_FULL_54_18</name>
    <dbReference type="NCBI Taxonomy" id="1802584"/>
    <lineage>
        <taxon>Bacteria</taxon>
        <taxon>Bacillati</taxon>
        <taxon>Saganbacteria</taxon>
    </lineage>
</organism>
<dbReference type="Proteomes" id="UP000178602">
    <property type="component" value="Unassembled WGS sequence"/>
</dbReference>
<dbReference type="EMBL" id="MEUG01000001">
    <property type="protein sequence ID" value="OGC28348.1"/>
    <property type="molecule type" value="Genomic_DNA"/>
</dbReference>
<gene>
    <name evidence="2" type="ORF">A3K49_05140</name>
</gene>
<reference evidence="2 3" key="1">
    <citation type="journal article" date="2016" name="Nat. Commun.">
        <title>Thousands of microbial genomes shed light on interconnected biogeochemical processes in an aquifer system.</title>
        <authorList>
            <person name="Anantharaman K."/>
            <person name="Brown C.T."/>
            <person name="Hug L.A."/>
            <person name="Sharon I."/>
            <person name="Castelle C.J."/>
            <person name="Probst A.J."/>
            <person name="Thomas B.C."/>
            <person name="Singh A."/>
            <person name="Wilkins M.J."/>
            <person name="Karaoz U."/>
            <person name="Brodie E.L."/>
            <person name="Williams K.H."/>
            <person name="Hubbard S.S."/>
            <person name="Banfield J.F."/>
        </authorList>
    </citation>
    <scope>NUCLEOTIDE SEQUENCE [LARGE SCALE GENOMIC DNA]</scope>
</reference>
<dbReference type="AlphaFoldDB" id="A0A1F4T6J3"/>
<name>A0A1F4T6J3_UNCSA</name>
<protein>
    <submittedName>
        <fullName evidence="2">Uncharacterized protein</fullName>
    </submittedName>
</protein>
<proteinExistence type="predicted"/>
<feature type="compositionally biased region" description="Pro residues" evidence="1">
    <location>
        <begin position="132"/>
        <end position="149"/>
    </location>
</feature>
<evidence type="ECO:0000313" key="2">
    <source>
        <dbReference type="EMBL" id="OGC28348.1"/>
    </source>
</evidence>
<evidence type="ECO:0000256" key="1">
    <source>
        <dbReference type="SAM" id="MobiDB-lite"/>
    </source>
</evidence>
<evidence type="ECO:0000313" key="3">
    <source>
        <dbReference type="Proteomes" id="UP000178602"/>
    </source>
</evidence>
<feature type="region of interest" description="Disordered" evidence="1">
    <location>
        <begin position="129"/>
        <end position="162"/>
    </location>
</feature>
<accession>A0A1F4T6J3</accession>